<dbReference type="GO" id="GO:0016020">
    <property type="term" value="C:membrane"/>
    <property type="evidence" value="ECO:0007669"/>
    <property type="project" value="UniProtKB-SubCell"/>
</dbReference>
<evidence type="ECO:0000256" key="3">
    <source>
        <dbReference type="ARBA" id="ARBA00022989"/>
    </source>
</evidence>
<keyword evidence="4 5" id="KW-0472">Membrane</keyword>
<evidence type="ECO:0000256" key="4">
    <source>
        <dbReference type="ARBA" id="ARBA00023136"/>
    </source>
</evidence>
<feature type="transmembrane region" description="Helical" evidence="5">
    <location>
        <begin position="36"/>
        <end position="56"/>
    </location>
</feature>
<gene>
    <name evidence="7" type="ORF">GIB67_041506</name>
</gene>
<evidence type="ECO:0000259" key="6">
    <source>
        <dbReference type="Pfam" id="PF03151"/>
    </source>
</evidence>
<dbReference type="EMBL" id="JACGCM010001281">
    <property type="protein sequence ID" value="KAF6157045.1"/>
    <property type="molecule type" value="Genomic_DNA"/>
</dbReference>
<evidence type="ECO:0000256" key="1">
    <source>
        <dbReference type="ARBA" id="ARBA00004141"/>
    </source>
</evidence>
<dbReference type="InterPro" id="IPR004853">
    <property type="entry name" value="Sugar_P_trans_dom"/>
</dbReference>
<dbReference type="PANTHER" id="PTHR11132">
    <property type="entry name" value="SOLUTE CARRIER FAMILY 35"/>
    <property type="match status" value="1"/>
</dbReference>
<dbReference type="Pfam" id="PF03151">
    <property type="entry name" value="TPT"/>
    <property type="match status" value="1"/>
</dbReference>
<keyword evidence="8" id="KW-1185">Reference proteome</keyword>
<dbReference type="InterPro" id="IPR050186">
    <property type="entry name" value="TPT_transporter"/>
</dbReference>
<dbReference type="Proteomes" id="UP000541444">
    <property type="component" value="Unassembled WGS sequence"/>
</dbReference>
<keyword evidence="2 5" id="KW-0812">Transmembrane</keyword>
<reference evidence="7 8" key="1">
    <citation type="journal article" date="2020" name="IScience">
        <title>Genome Sequencing of the Endangered Kingdonia uniflora (Circaeasteraceae, Ranunculales) Reveals Potential Mechanisms of Evolutionary Specialization.</title>
        <authorList>
            <person name="Sun Y."/>
            <person name="Deng T."/>
            <person name="Zhang A."/>
            <person name="Moore M.J."/>
            <person name="Landis J.B."/>
            <person name="Lin N."/>
            <person name="Zhang H."/>
            <person name="Zhang X."/>
            <person name="Huang J."/>
            <person name="Zhang X."/>
            <person name="Sun H."/>
            <person name="Wang H."/>
        </authorList>
    </citation>
    <scope>NUCLEOTIDE SEQUENCE [LARGE SCALE GENOMIC DNA]</scope>
    <source>
        <strain evidence="7">TB1705</strain>
        <tissue evidence="7">Leaf</tissue>
    </source>
</reference>
<accession>A0A7J7MQ28</accession>
<feature type="domain" description="Sugar phosphate transporter" evidence="6">
    <location>
        <begin position="10"/>
        <end position="94"/>
    </location>
</feature>
<sequence>SSSSATLCALDQFAIGTTLVLFIWIFNLHKRPKITSAQFVTILPLAIVHTMGNLFTNVSLWKVVVSFTHTIKAMEPFFSILLSAMFLGEVRSLFLPFYIHYFHQLWHCQLSTLFLSLTFCI</sequence>
<proteinExistence type="predicted"/>
<feature type="transmembrane region" description="Helical" evidence="5">
    <location>
        <begin position="76"/>
        <end position="99"/>
    </location>
</feature>
<feature type="non-terminal residue" evidence="7">
    <location>
        <position position="1"/>
    </location>
</feature>
<evidence type="ECO:0000313" key="8">
    <source>
        <dbReference type="Proteomes" id="UP000541444"/>
    </source>
</evidence>
<evidence type="ECO:0000256" key="2">
    <source>
        <dbReference type="ARBA" id="ARBA00022692"/>
    </source>
</evidence>
<evidence type="ECO:0000313" key="7">
    <source>
        <dbReference type="EMBL" id="KAF6157045.1"/>
    </source>
</evidence>
<evidence type="ECO:0000256" key="5">
    <source>
        <dbReference type="SAM" id="Phobius"/>
    </source>
</evidence>
<feature type="transmembrane region" description="Helical" evidence="5">
    <location>
        <begin position="12"/>
        <end position="29"/>
    </location>
</feature>
<dbReference type="OrthoDB" id="6418713at2759"/>
<keyword evidence="3 5" id="KW-1133">Transmembrane helix</keyword>
<name>A0A7J7MQ28_9MAGN</name>
<organism evidence="7 8">
    <name type="scientific">Kingdonia uniflora</name>
    <dbReference type="NCBI Taxonomy" id="39325"/>
    <lineage>
        <taxon>Eukaryota</taxon>
        <taxon>Viridiplantae</taxon>
        <taxon>Streptophyta</taxon>
        <taxon>Embryophyta</taxon>
        <taxon>Tracheophyta</taxon>
        <taxon>Spermatophyta</taxon>
        <taxon>Magnoliopsida</taxon>
        <taxon>Ranunculales</taxon>
        <taxon>Circaeasteraceae</taxon>
        <taxon>Kingdonia</taxon>
    </lineage>
</organism>
<comment type="subcellular location">
    <subcellularLocation>
        <location evidence="1">Membrane</location>
        <topology evidence="1">Multi-pass membrane protein</topology>
    </subcellularLocation>
</comment>
<dbReference type="AlphaFoldDB" id="A0A7J7MQ28"/>
<comment type="caution">
    <text evidence="7">The sequence shown here is derived from an EMBL/GenBank/DDBJ whole genome shotgun (WGS) entry which is preliminary data.</text>
</comment>
<protein>
    <recommendedName>
        <fullName evidence="6">Sugar phosphate transporter domain-containing protein</fullName>
    </recommendedName>
</protein>